<evidence type="ECO:0000256" key="6">
    <source>
        <dbReference type="ARBA" id="ARBA00022989"/>
    </source>
</evidence>
<keyword evidence="6" id="KW-1133">Transmembrane helix</keyword>
<keyword evidence="10" id="KW-1208">Phospholipid metabolism</keyword>
<dbReference type="EC" id="2.7.8.5" evidence="11"/>
<reference evidence="13 14" key="1">
    <citation type="submission" date="2016-07" db="EMBL/GenBank/DDBJ databases">
        <title>Draft genome sequence of Prauserella muralis DSM 45305, isolated from a mould-covered wall in an indoor environment.</title>
        <authorList>
            <person name="Ruckert C."/>
            <person name="Albersmeier A."/>
            <person name="Jiang C.-L."/>
            <person name="Jiang Y."/>
            <person name="Kalinowski J."/>
            <person name="Schneider O."/>
            <person name="Winkler A."/>
            <person name="Zotchev S.B."/>
        </authorList>
    </citation>
    <scope>NUCLEOTIDE SEQUENCE [LARGE SCALE GENOMIC DNA]</scope>
    <source>
        <strain evidence="13 14">DSM 45305</strain>
    </source>
</reference>
<keyword evidence="14" id="KW-1185">Reference proteome</keyword>
<keyword evidence="7" id="KW-0443">Lipid metabolism</keyword>
<dbReference type="AlphaFoldDB" id="A0A2V4B4L1"/>
<evidence type="ECO:0000256" key="3">
    <source>
        <dbReference type="ARBA" id="ARBA00022516"/>
    </source>
</evidence>
<dbReference type="GO" id="GO:0046474">
    <property type="term" value="P:glycerophospholipid biosynthetic process"/>
    <property type="evidence" value="ECO:0007669"/>
    <property type="project" value="TreeGrafter"/>
</dbReference>
<comment type="similarity">
    <text evidence="2 12">Belongs to the CDP-alcohol phosphatidyltransferase class-I family.</text>
</comment>
<keyword evidence="3" id="KW-0444">Lipid biosynthesis</keyword>
<evidence type="ECO:0000313" key="13">
    <source>
        <dbReference type="EMBL" id="PXY28015.1"/>
    </source>
</evidence>
<dbReference type="InterPro" id="IPR043130">
    <property type="entry name" value="CDP-OH_PTrfase_TM_dom"/>
</dbReference>
<proteinExistence type="inferred from homology"/>
<evidence type="ECO:0000256" key="5">
    <source>
        <dbReference type="ARBA" id="ARBA00022692"/>
    </source>
</evidence>
<dbReference type="InterPro" id="IPR048254">
    <property type="entry name" value="CDP_ALCOHOL_P_TRANSF_CS"/>
</dbReference>
<dbReference type="PROSITE" id="PS00379">
    <property type="entry name" value="CDP_ALCOHOL_P_TRANSF"/>
    <property type="match status" value="1"/>
</dbReference>
<evidence type="ECO:0000256" key="4">
    <source>
        <dbReference type="ARBA" id="ARBA00022679"/>
    </source>
</evidence>
<organism evidence="13 14">
    <name type="scientific">Prauserella muralis</name>
    <dbReference type="NCBI Taxonomy" id="588067"/>
    <lineage>
        <taxon>Bacteria</taxon>
        <taxon>Bacillati</taxon>
        <taxon>Actinomycetota</taxon>
        <taxon>Actinomycetes</taxon>
        <taxon>Pseudonocardiales</taxon>
        <taxon>Pseudonocardiaceae</taxon>
        <taxon>Prauserella</taxon>
    </lineage>
</organism>
<evidence type="ECO:0000256" key="1">
    <source>
        <dbReference type="ARBA" id="ARBA00004141"/>
    </source>
</evidence>
<keyword evidence="4 12" id="KW-0808">Transferase</keyword>
<comment type="caution">
    <text evidence="13">The sequence shown here is derived from an EMBL/GenBank/DDBJ whole genome shotgun (WGS) entry which is preliminary data.</text>
</comment>
<dbReference type="EMBL" id="MASW01000002">
    <property type="protein sequence ID" value="PXY28015.1"/>
    <property type="molecule type" value="Genomic_DNA"/>
</dbReference>
<evidence type="ECO:0000256" key="2">
    <source>
        <dbReference type="ARBA" id="ARBA00010441"/>
    </source>
</evidence>
<keyword evidence="5" id="KW-0812">Transmembrane</keyword>
<dbReference type="Pfam" id="PF01066">
    <property type="entry name" value="CDP-OH_P_transf"/>
    <property type="match status" value="1"/>
</dbReference>
<dbReference type="GO" id="GO:0008444">
    <property type="term" value="F:CDP-diacylglycerol-glycerol-3-phosphate 3-phosphatidyltransferase activity"/>
    <property type="evidence" value="ECO:0007669"/>
    <property type="project" value="UniProtKB-UniRule"/>
</dbReference>
<dbReference type="InterPro" id="IPR000462">
    <property type="entry name" value="CDP-OH_P_trans"/>
</dbReference>
<dbReference type="InterPro" id="IPR050324">
    <property type="entry name" value="CDP-alcohol_PTase-I"/>
</dbReference>
<dbReference type="GO" id="GO:0016020">
    <property type="term" value="C:membrane"/>
    <property type="evidence" value="ECO:0007669"/>
    <property type="project" value="UniProtKB-SubCell"/>
</dbReference>
<gene>
    <name evidence="13" type="ORF">BAY60_16860</name>
</gene>
<dbReference type="NCBIfam" id="TIGR00560">
    <property type="entry name" value="pgsA"/>
    <property type="match status" value="1"/>
</dbReference>
<evidence type="ECO:0000256" key="8">
    <source>
        <dbReference type="ARBA" id="ARBA00023136"/>
    </source>
</evidence>
<dbReference type="InterPro" id="IPR004570">
    <property type="entry name" value="Phosphatidylglycerol_P_synth"/>
</dbReference>
<evidence type="ECO:0000256" key="10">
    <source>
        <dbReference type="ARBA" id="ARBA00023264"/>
    </source>
</evidence>
<evidence type="ECO:0000256" key="12">
    <source>
        <dbReference type="RuleBase" id="RU003750"/>
    </source>
</evidence>
<dbReference type="UniPathway" id="UPA00085"/>
<evidence type="ECO:0000256" key="9">
    <source>
        <dbReference type="ARBA" id="ARBA00023209"/>
    </source>
</evidence>
<dbReference type="Proteomes" id="UP000249915">
    <property type="component" value="Unassembled WGS sequence"/>
</dbReference>
<evidence type="ECO:0000313" key="14">
    <source>
        <dbReference type="Proteomes" id="UP000249915"/>
    </source>
</evidence>
<protein>
    <recommendedName>
        <fullName evidence="11">CDP-diacylglycerol--glycerol-3-phosphate 3-phosphatidyltransferase</fullName>
        <ecNumber evidence="11">2.7.8.5</ecNumber>
    </recommendedName>
</protein>
<evidence type="ECO:0000256" key="7">
    <source>
        <dbReference type="ARBA" id="ARBA00023098"/>
    </source>
</evidence>
<dbReference type="PANTHER" id="PTHR14269">
    <property type="entry name" value="CDP-DIACYLGLYCEROL--GLYCEROL-3-PHOSPHATE 3-PHOSPHATIDYLTRANSFERASE-RELATED"/>
    <property type="match status" value="1"/>
</dbReference>
<evidence type="ECO:0000256" key="11">
    <source>
        <dbReference type="NCBIfam" id="TIGR00560"/>
    </source>
</evidence>
<dbReference type="Gene3D" id="1.20.120.1760">
    <property type="match status" value="1"/>
</dbReference>
<accession>A0A2V4B4L1</accession>
<name>A0A2V4B4L1_9PSEU</name>
<sequence>MSAEAGGAERDGDGQATPAVAAAPMLNVANLLTLSRLVLVPLFILALFTADGADPAWRYVATAVFAVAALTDRVDGWVARKYGLITDFGKIADPIADKALIGAALVGLSLLGELPWWVTIVIAVRELGVTLLRFWVIRYGVIPASRGGKAKTLAQVVAIGLYLLPLPDAAEPVRWALMGFALLLTVATGLDYVVRAVRLRAAA</sequence>
<comment type="subcellular location">
    <subcellularLocation>
        <location evidence="1">Membrane</location>
        <topology evidence="1">Multi-pass membrane protein</topology>
    </subcellularLocation>
</comment>
<dbReference type="PANTHER" id="PTHR14269:SF52">
    <property type="entry name" value="PHOSPHATIDYLGLYCEROPHOSPHATE SYNTHASE-RELATED"/>
    <property type="match status" value="1"/>
</dbReference>
<keyword evidence="8" id="KW-0472">Membrane</keyword>
<dbReference type="PIRSF" id="PIRSF000847">
    <property type="entry name" value="Phos_ph_gly_syn"/>
    <property type="match status" value="1"/>
</dbReference>
<keyword evidence="9" id="KW-0594">Phospholipid biosynthesis</keyword>